<proteinExistence type="predicted"/>
<evidence type="ECO:0000256" key="1">
    <source>
        <dbReference type="ARBA" id="ARBA00023015"/>
    </source>
</evidence>
<sequence>MQQATHRDTHRIVMLAFPDAQILDVTGPLEIFSRTARWTEEHVEAGWTPYSVEIVAERAGSVRMSSGLEIMASRSCFDVDRADTLLVAGGVGHRQVAANAAILSWLKGAAARSDRVGSICTGAFILAAAGLLDGRRATTHWAYCQELSRVANCSVSADTLYVRDGNIYTSAGVTAGMDMALALVEEDMGRAIALRVAQELVMYLFRPGGQSQFSRQLEAQKREGPFGELQLWMIEHLGQPLSLDALAEKAGISSRHFTRRFTAEFGMAPVAYLTHLRIERARSLLETSRQSAKAIARETGFGNEQNLRRAFRKALGVTPEDYRARFGSGSAE</sequence>
<dbReference type="KEGG" id="sflv:IC614_05175"/>
<dbReference type="AlphaFoldDB" id="A0A7T2LN42"/>
<reference evidence="4 5" key="1">
    <citation type="submission" date="2020-11" db="EMBL/GenBank/DDBJ databases">
        <title>Genome seq and assembly of Sphingosinicella sp.</title>
        <authorList>
            <person name="Chhetri G."/>
        </authorList>
    </citation>
    <scope>NUCLEOTIDE SEQUENCE [LARGE SCALE GENOMIC DNA]</scope>
    <source>
        <strain evidence="4 5">UDD2</strain>
    </source>
</reference>
<protein>
    <submittedName>
        <fullName evidence="4">GlxA family transcriptional regulator</fullName>
    </submittedName>
</protein>
<name>A0A7T2LN42_9SPHN</name>
<keyword evidence="5" id="KW-1185">Reference proteome</keyword>
<evidence type="ECO:0000256" key="2">
    <source>
        <dbReference type="ARBA" id="ARBA00023163"/>
    </source>
</evidence>
<dbReference type="PANTHER" id="PTHR43130:SF3">
    <property type="entry name" value="HTH-TYPE TRANSCRIPTIONAL REGULATOR RV1931C"/>
    <property type="match status" value="1"/>
</dbReference>
<keyword evidence="1" id="KW-0805">Transcription regulation</keyword>
<gene>
    <name evidence="4" type="ORF">IC614_05175</name>
</gene>
<evidence type="ECO:0000259" key="3">
    <source>
        <dbReference type="PROSITE" id="PS01124"/>
    </source>
</evidence>
<dbReference type="GO" id="GO:0043565">
    <property type="term" value="F:sequence-specific DNA binding"/>
    <property type="evidence" value="ECO:0007669"/>
    <property type="project" value="InterPro"/>
</dbReference>
<dbReference type="Pfam" id="PF01965">
    <property type="entry name" value="DJ-1_PfpI"/>
    <property type="match status" value="1"/>
</dbReference>
<keyword evidence="2" id="KW-0804">Transcription</keyword>
<dbReference type="InterPro" id="IPR018060">
    <property type="entry name" value="HTH_AraC"/>
</dbReference>
<dbReference type="Proteomes" id="UP000594873">
    <property type="component" value="Chromosome"/>
</dbReference>
<dbReference type="RefSeq" id="WP_200972833.1">
    <property type="nucleotide sequence ID" value="NZ_CP065592.1"/>
</dbReference>
<dbReference type="SUPFAM" id="SSF52317">
    <property type="entry name" value="Class I glutamine amidotransferase-like"/>
    <property type="match status" value="1"/>
</dbReference>
<dbReference type="GO" id="GO:0003700">
    <property type="term" value="F:DNA-binding transcription factor activity"/>
    <property type="evidence" value="ECO:0007669"/>
    <property type="project" value="InterPro"/>
</dbReference>
<evidence type="ECO:0000313" key="4">
    <source>
        <dbReference type="EMBL" id="QPQ55973.1"/>
    </source>
</evidence>
<dbReference type="InterPro" id="IPR002818">
    <property type="entry name" value="DJ-1/PfpI"/>
</dbReference>
<feature type="domain" description="HTH araC/xylS-type" evidence="3">
    <location>
        <begin position="227"/>
        <end position="325"/>
    </location>
</feature>
<dbReference type="InterPro" id="IPR052158">
    <property type="entry name" value="INH-QAR"/>
</dbReference>
<evidence type="ECO:0000313" key="5">
    <source>
        <dbReference type="Proteomes" id="UP000594873"/>
    </source>
</evidence>
<dbReference type="Gene3D" id="3.40.50.880">
    <property type="match status" value="1"/>
</dbReference>
<dbReference type="InterPro" id="IPR009057">
    <property type="entry name" value="Homeodomain-like_sf"/>
</dbReference>
<dbReference type="Gene3D" id="1.10.10.60">
    <property type="entry name" value="Homeodomain-like"/>
    <property type="match status" value="1"/>
</dbReference>
<dbReference type="PANTHER" id="PTHR43130">
    <property type="entry name" value="ARAC-FAMILY TRANSCRIPTIONAL REGULATOR"/>
    <property type="match status" value="1"/>
</dbReference>
<dbReference type="InterPro" id="IPR029062">
    <property type="entry name" value="Class_I_gatase-like"/>
</dbReference>
<dbReference type="PROSITE" id="PS01124">
    <property type="entry name" value="HTH_ARAC_FAMILY_2"/>
    <property type="match status" value="1"/>
</dbReference>
<accession>A0A7T2LN42</accession>
<dbReference type="SMART" id="SM00342">
    <property type="entry name" value="HTH_ARAC"/>
    <property type="match status" value="1"/>
</dbReference>
<dbReference type="SUPFAM" id="SSF46689">
    <property type="entry name" value="Homeodomain-like"/>
    <property type="match status" value="2"/>
</dbReference>
<dbReference type="EMBL" id="CP065592">
    <property type="protein sequence ID" value="QPQ55973.1"/>
    <property type="molecule type" value="Genomic_DNA"/>
</dbReference>
<dbReference type="CDD" id="cd03137">
    <property type="entry name" value="GATase1_AraC_1"/>
    <property type="match status" value="1"/>
</dbReference>
<organism evidence="4 5">
    <name type="scientific">Allosphingosinicella flava</name>
    <dbReference type="NCBI Taxonomy" id="2771430"/>
    <lineage>
        <taxon>Bacteria</taxon>
        <taxon>Pseudomonadati</taxon>
        <taxon>Pseudomonadota</taxon>
        <taxon>Alphaproteobacteria</taxon>
        <taxon>Sphingomonadales</taxon>
        <taxon>Sphingomonadaceae</taxon>
        <taxon>Allosphingosinicella</taxon>
    </lineage>
</organism>
<dbReference type="Pfam" id="PF12833">
    <property type="entry name" value="HTH_18"/>
    <property type="match status" value="1"/>
</dbReference>